<evidence type="ECO:0000259" key="2">
    <source>
        <dbReference type="Pfam" id="PF00534"/>
    </source>
</evidence>
<dbReference type="STRING" id="1803587.GCA_001593825_03752"/>
<dbReference type="Gene3D" id="3.40.50.2000">
    <property type="entry name" value="Glycogen Phosphorylase B"/>
    <property type="match status" value="1"/>
</dbReference>
<dbReference type="SUPFAM" id="SSF53756">
    <property type="entry name" value="UDP-Glycosyltransferase/glycogen phosphorylase"/>
    <property type="match status" value="1"/>
</dbReference>
<dbReference type="PANTHER" id="PTHR46401:SF2">
    <property type="entry name" value="GLYCOSYLTRANSFERASE WBBK-RELATED"/>
    <property type="match status" value="1"/>
</dbReference>
<keyword evidence="1 3" id="KW-0808">Transferase</keyword>
<comment type="caution">
    <text evidence="3">The sequence shown here is derived from an EMBL/GenBank/DDBJ whole genome shotgun (WGS) entry which is preliminary data.</text>
</comment>
<dbReference type="InterPro" id="IPR001296">
    <property type="entry name" value="Glyco_trans_1"/>
</dbReference>
<dbReference type="PANTHER" id="PTHR46401">
    <property type="entry name" value="GLYCOSYLTRANSFERASE WBBK-RELATED"/>
    <property type="match status" value="1"/>
</dbReference>
<accession>A0A1B7VPX8</accession>
<proteinExistence type="predicted"/>
<organism evidence="3 4">
    <name type="scientific">Aphanizomenon flos-aquae LD13</name>
    <dbReference type="NCBI Taxonomy" id="1710894"/>
    <lineage>
        <taxon>Bacteria</taxon>
        <taxon>Bacillati</taxon>
        <taxon>Cyanobacteriota</taxon>
        <taxon>Cyanophyceae</taxon>
        <taxon>Nostocales</taxon>
        <taxon>Aphanizomenonaceae</taxon>
        <taxon>Aphanizomenon</taxon>
    </lineage>
</organism>
<dbReference type="Pfam" id="PF00534">
    <property type="entry name" value="Glycos_transf_1"/>
    <property type="match status" value="1"/>
</dbReference>
<dbReference type="Proteomes" id="UP000092382">
    <property type="component" value="Unassembled WGS sequence"/>
</dbReference>
<name>A0A1B7VPX8_APHFL</name>
<gene>
    <name evidence="3" type="ORF">AN481_15505</name>
</gene>
<reference evidence="3 4" key="1">
    <citation type="submission" date="2015-09" db="EMBL/GenBank/DDBJ databases">
        <title>Whole genome shotgun sequence assembly of Aphanizomenon flos-aquae UKL13.</title>
        <authorList>
            <person name="Driscoll C."/>
        </authorList>
    </citation>
    <scope>NUCLEOTIDE SEQUENCE [LARGE SCALE GENOMIC DNA]</scope>
    <source>
        <strain evidence="3">MDT13</strain>
    </source>
</reference>
<dbReference type="GO" id="GO:0016757">
    <property type="term" value="F:glycosyltransferase activity"/>
    <property type="evidence" value="ECO:0007669"/>
    <property type="project" value="InterPro"/>
</dbReference>
<protein>
    <submittedName>
        <fullName evidence="3">Glycosyl transferase family 1</fullName>
    </submittedName>
</protein>
<dbReference type="GO" id="GO:0009103">
    <property type="term" value="P:lipopolysaccharide biosynthetic process"/>
    <property type="evidence" value="ECO:0007669"/>
    <property type="project" value="TreeGrafter"/>
</dbReference>
<evidence type="ECO:0000313" key="3">
    <source>
        <dbReference type="EMBL" id="OBQ22607.1"/>
    </source>
</evidence>
<feature type="domain" description="Glycosyl transferase family 1" evidence="2">
    <location>
        <begin position="239"/>
        <end position="393"/>
    </location>
</feature>
<dbReference type="EMBL" id="LJOY01000061">
    <property type="protein sequence ID" value="OBQ22607.1"/>
    <property type="molecule type" value="Genomic_DNA"/>
</dbReference>
<dbReference type="AlphaFoldDB" id="A0A1B7VPX8"/>
<evidence type="ECO:0000256" key="1">
    <source>
        <dbReference type="ARBA" id="ARBA00022679"/>
    </source>
</evidence>
<dbReference type="CDD" id="cd03801">
    <property type="entry name" value="GT4_PimA-like"/>
    <property type="match status" value="1"/>
</dbReference>
<dbReference type="PATRIC" id="fig|1710894.3.peg.1673"/>
<evidence type="ECO:0000313" key="4">
    <source>
        <dbReference type="Proteomes" id="UP000092382"/>
    </source>
</evidence>
<sequence>MSNPNISLIHQINPSFAQNAALAFAEANLLKEVITPVAYNPQAPVWQCLNLLPKQLRTFISNELSRRTWLSPHGVPIKTYPWQEIIRIFLLRTNLANSSFFKHIDLVAWVYVCLDNHVANHHLRGLDGVYTYEDLAATTFDKAKQQGILCLYDLPIPYYQMTGNIMRQEAELFPELAPVIQSIREPAWKIERKQREIELADHIFVASSITKKSLLEIGIQEEKITVIPYGAPVDYFHPQPKPDNCFRALFVGRVSPRKGAHYLLQAWQDLKLANAELVLVGQNLFPTGWLEQYENICRHVPSVPHFLLNQYYSSASVFVFPSLIEGFALVLLEAMACGIPIITTPNTAGPDIITDGVEGFIIPIRDVEALKDKLEWCYSHPQELAEMGRAARRKAEELNWGLYRQRLANKVQSLLSIHKTYE</sequence>